<evidence type="ECO:0000313" key="1">
    <source>
        <dbReference type="EMBL" id="GAI83515.1"/>
    </source>
</evidence>
<protein>
    <submittedName>
        <fullName evidence="1">Uncharacterized protein</fullName>
    </submittedName>
</protein>
<name>X1T7K6_9ZZZZ</name>
<proteinExistence type="predicted"/>
<sequence>AIMIIEAEFDDEGNLIQETFLKKEGAPEVIPELAKG</sequence>
<dbReference type="AlphaFoldDB" id="X1T7K6"/>
<dbReference type="EMBL" id="BARW01012377">
    <property type="protein sequence ID" value="GAI83515.1"/>
    <property type="molecule type" value="Genomic_DNA"/>
</dbReference>
<gene>
    <name evidence="1" type="ORF">S12H4_23339</name>
</gene>
<accession>X1T7K6</accession>
<reference evidence="1" key="1">
    <citation type="journal article" date="2014" name="Front. Microbiol.">
        <title>High frequency of phylogenetically diverse reductive dehalogenase-homologous genes in deep subseafloor sedimentary metagenomes.</title>
        <authorList>
            <person name="Kawai M."/>
            <person name="Futagami T."/>
            <person name="Toyoda A."/>
            <person name="Takaki Y."/>
            <person name="Nishi S."/>
            <person name="Hori S."/>
            <person name="Arai W."/>
            <person name="Tsubouchi T."/>
            <person name="Morono Y."/>
            <person name="Uchiyama I."/>
            <person name="Ito T."/>
            <person name="Fujiyama A."/>
            <person name="Inagaki F."/>
            <person name="Takami H."/>
        </authorList>
    </citation>
    <scope>NUCLEOTIDE SEQUENCE</scope>
    <source>
        <strain evidence="1">Expedition CK06-06</strain>
    </source>
</reference>
<feature type="non-terminal residue" evidence="1">
    <location>
        <position position="1"/>
    </location>
</feature>
<organism evidence="1">
    <name type="scientific">marine sediment metagenome</name>
    <dbReference type="NCBI Taxonomy" id="412755"/>
    <lineage>
        <taxon>unclassified sequences</taxon>
        <taxon>metagenomes</taxon>
        <taxon>ecological metagenomes</taxon>
    </lineage>
</organism>
<comment type="caution">
    <text evidence="1">The sequence shown here is derived from an EMBL/GenBank/DDBJ whole genome shotgun (WGS) entry which is preliminary data.</text>
</comment>